<proteinExistence type="predicted"/>
<evidence type="ECO:0000313" key="2">
    <source>
        <dbReference type="Proteomes" id="UP000529946"/>
    </source>
</evidence>
<sequence length="38" mass="3845">MQVKIPAAPRGFPAAKRAAVGPYSVSVISRAAAVVPPL</sequence>
<comment type="caution">
    <text evidence="1">The sequence shown here is derived from an EMBL/GenBank/DDBJ whole genome shotgun (WGS) entry which is preliminary data.</text>
</comment>
<accession>A0A7W6JFI0</accession>
<protein>
    <submittedName>
        <fullName evidence="1">Uncharacterized protein</fullName>
    </submittedName>
</protein>
<gene>
    <name evidence="1" type="ORF">GGR12_003076</name>
</gene>
<reference evidence="1 2" key="1">
    <citation type="submission" date="2020-08" db="EMBL/GenBank/DDBJ databases">
        <title>Genomic Encyclopedia of Type Strains, Phase IV (KMG-IV): sequencing the most valuable type-strain genomes for metagenomic binning, comparative biology and taxonomic classification.</title>
        <authorList>
            <person name="Goeker M."/>
        </authorList>
    </citation>
    <scope>NUCLEOTIDE SEQUENCE [LARGE SCALE GENOMIC DNA]</scope>
    <source>
        <strain evidence="1 2">DSM 23960</strain>
    </source>
</reference>
<organism evidence="1 2">
    <name type="scientific">Brevundimonas lenta</name>
    <dbReference type="NCBI Taxonomy" id="424796"/>
    <lineage>
        <taxon>Bacteria</taxon>
        <taxon>Pseudomonadati</taxon>
        <taxon>Pseudomonadota</taxon>
        <taxon>Alphaproteobacteria</taxon>
        <taxon>Caulobacterales</taxon>
        <taxon>Caulobacteraceae</taxon>
        <taxon>Brevundimonas</taxon>
    </lineage>
</organism>
<dbReference type="EMBL" id="JACIDM010000003">
    <property type="protein sequence ID" value="MBB4084188.1"/>
    <property type="molecule type" value="Genomic_DNA"/>
</dbReference>
<keyword evidence="2" id="KW-1185">Reference proteome</keyword>
<dbReference type="Proteomes" id="UP000529946">
    <property type="component" value="Unassembled WGS sequence"/>
</dbReference>
<name>A0A7W6JFI0_9CAUL</name>
<dbReference type="AlphaFoldDB" id="A0A7W6JFI0"/>
<evidence type="ECO:0000313" key="1">
    <source>
        <dbReference type="EMBL" id="MBB4084188.1"/>
    </source>
</evidence>